<comment type="similarity">
    <text evidence="1">Belongs to the RNA polymerase alpha chain family.</text>
</comment>
<evidence type="ECO:0000256" key="2">
    <source>
        <dbReference type="ARBA" id="ARBA00012418"/>
    </source>
</evidence>
<dbReference type="EMBL" id="QXIS01000021">
    <property type="protein sequence ID" value="RIE06169.1"/>
    <property type="molecule type" value="Genomic_DNA"/>
</dbReference>
<feature type="domain" description="DNA-directed RNA polymerase RpoA/D/Rpb3-type" evidence="11">
    <location>
        <begin position="19"/>
        <end position="228"/>
    </location>
</feature>
<dbReference type="RefSeq" id="WP_119089024.1">
    <property type="nucleotide sequence ID" value="NZ_QXIS01000021.1"/>
</dbReference>
<dbReference type="GO" id="GO:0000428">
    <property type="term" value="C:DNA-directed RNA polymerase complex"/>
    <property type="evidence" value="ECO:0007669"/>
    <property type="project" value="UniProtKB-KW"/>
</dbReference>
<dbReference type="Pfam" id="PF01193">
    <property type="entry name" value="RNA_pol_L"/>
    <property type="match status" value="1"/>
</dbReference>
<dbReference type="Gene3D" id="3.30.1360.10">
    <property type="entry name" value="RNA polymerase, RBP11-like subunit"/>
    <property type="match status" value="1"/>
</dbReference>
<evidence type="ECO:0000256" key="6">
    <source>
        <dbReference type="ARBA" id="ARBA00022695"/>
    </source>
</evidence>
<dbReference type="Pfam" id="PF01000">
    <property type="entry name" value="RNA_pol_A_bac"/>
    <property type="match status" value="1"/>
</dbReference>
<name>A0A398CY43_9BACT</name>
<dbReference type="SUPFAM" id="SSF55257">
    <property type="entry name" value="RBP11-like subunits of RNA polymerase"/>
    <property type="match status" value="1"/>
</dbReference>
<comment type="caution">
    <text evidence="12">The sequence shown here is derived from an EMBL/GenBank/DDBJ whole genome shotgun (WGS) entry which is preliminary data.</text>
</comment>
<dbReference type="OrthoDB" id="9805706at2"/>
<dbReference type="SMART" id="SM00662">
    <property type="entry name" value="RPOLD"/>
    <property type="match status" value="1"/>
</dbReference>
<dbReference type="AlphaFoldDB" id="A0A398CY43"/>
<gene>
    <name evidence="12" type="ORF">SMC7_03755</name>
</gene>
<dbReference type="GO" id="GO:0003899">
    <property type="term" value="F:DNA-directed RNA polymerase activity"/>
    <property type="evidence" value="ECO:0007669"/>
    <property type="project" value="UniProtKB-EC"/>
</dbReference>
<evidence type="ECO:0000313" key="13">
    <source>
        <dbReference type="Proteomes" id="UP000266328"/>
    </source>
</evidence>
<proteinExistence type="inferred from homology"/>
<evidence type="ECO:0000256" key="7">
    <source>
        <dbReference type="ARBA" id="ARBA00023163"/>
    </source>
</evidence>
<dbReference type="CDD" id="cd06928">
    <property type="entry name" value="RNAP_alpha_NTD"/>
    <property type="match status" value="1"/>
</dbReference>
<dbReference type="GO" id="GO:0006351">
    <property type="term" value="P:DNA-templated transcription"/>
    <property type="evidence" value="ECO:0007669"/>
    <property type="project" value="InterPro"/>
</dbReference>
<dbReference type="SUPFAM" id="SSF56553">
    <property type="entry name" value="Insert subdomain of RNA polymerase alpha subunit"/>
    <property type="match status" value="1"/>
</dbReference>
<keyword evidence="13" id="KW-1185">Reference proteome</keyword>
<evidence type="ECO:0000256" key="10">
    <source>
        <dbReference type="ARBA" id="ARBA00048552"/>
    </source>
</evidence>
<keyword evidence="5" id="KW-0808">Transferase</keyword>
<evidence type="ECO:0000256" key="4">
    <source>
        <dbReference type="ARBA" id="ARBA00022478"/>
    </source>
</evidence>
<organism evidence="12 13">
    <name type="scientific">Candidatus Cryosericum terrychapinii</name>
    <dbReference type="NCBI Taxonomy" id="2290919"/>
    <lineage>
        <taxon>Bacteria</taxon>
        <taxon>Pseudomonadati</taxon>
        <taxon>Caldisericota/Cryosericota group</taxon>
        <taxon>Candidatus Cryosericota</taxon>
        <taxon>Candidatus Cryosericia</taxon>
        <taxon>Candidatus Cryosericales</taxon>
        <taxon>Candidatus Cryosericaceae</taxon>
        <taxon>Candidatus Cryosericum</taxon>
    </lineage>
</organism>
<sequence length="311" mass="33911">MIEGLEGIRLTSAEETAEYGKFVFEPLQHGYGTTMGNALRRALLSSIPGSAPVAIKVNGALHEFTSLPGIKEDLQELIFNIRNLQVSIIDGSEATLSLKRQGRGVVKAEDFEKNSLVKIFNPELKIAELSADDSVIDLQVLLRTGIGYVSSEENHELLSGTVDTIAIDSIYSPVRTANFTVEPVRIKQKADYERLIIEITHFPTTRARDALKEALGIVDRHAQQLLACLTTQGSMDSASEATTLNEDVMSKGLETVDGVKTRWAKVLKVAGIETVADYLEHRGESVSDFGEAGRKSVDEALRDVGISVPED</sequence>
<protein>
    <recommendedName>
        <fullName evidence="3">DNA-directed RNA polymerase subunit alpha</fullName>
        <ecNumber evidence="2">2.7.7.6</ecNumber>
    </recommendedName>
    <alternativeName>
        <fullName evidence="9">RNA polymerase subunit alpha</fullName>
    </alternativeName>
    <alternativeName>
        <fullName evidence="8">Transcriptase subunit alpha</fullName>
    </alternativeName>
</protein>
<dbReference type="EC" id="2.7.7.6" evidence="2"/>
<dbReference type="GO" id="GO:0005737">
    <property type="term" value="C:cytoplasm"/>
    <property type="evidence" value="ECO:0007669"/>
    <property type="project" value="UniProtKB-ARBA"/>
</dbReference>
<evidence type="ECO:0000256" key="1">
    <source>
        <dbReference type="ARBA" id="ARBA00007123"/>
    </source>
</evidence>
<dbReference type="InterPro" id="IPR036643">
    <property type="entry name" value="RNApol_insert_sf"/>
</dbReference>
<keyword evidence="6" id="KW-0548">Nucleotidyltransferase</keyword>
<dbReference type="InterPro" id="IPR011262">
    <property type="entry name" value="DNA-dir_RNA_pol_insert"/>
</dbReference>
<dbReference type="FunFam" id="2.170.120.12:FF:000001">
    <property type="entry name" value="DNA-directed RNA polymerase subunit alpha"/>
    <property type="match status" value="1"/>
</dbReference>
<dbReference type="GO" id="GO:0046983">
    <property type="term" value="F:protein dimerization activity"/>
    <property type="evidence" value="ECO:0007669"/>
    <property type="project" value="InterPro"/>
</dbReference>
<comment type="catalytic activity">
    <reaction evidence="10">
        <text>RNA(n) + a ribonucleoside 5'-triphosphate = RNA(n+1) + diphosphate</text>
        <dbReference type="Rhea" id="RHEA:21248"/>
        <dbReference type="Rhea" id="RHEA-COMP:14527"/>
        <dbReference type="Rhea" id="RHEA-COMP:17342"/>
        <dbReference type="ChEBI" id="CHEBI:33019"/>
        <dbReference type="ChEBI" id="CHEBI:61557"/>
        <dbReference type="ChEBI" id="CHEBI:140395"/>
        <dbReference type="EC" id="2.7.7.6"/>
    </reaction>
</comment>
<keyword evidence="4" id="KW-0240">DNA-directed RNA polymerase</keyword>
<evidence type="ECO:0000256" key="3">
    <source>
        <dbReference type="ARBA" id="ARBA00015972"/>
    </source>
</evidence>
<dbReference type="InterPro" id="IPR036603">
    <property type="entry name" value="RBP11-like"/>
</dbReference>
<dbReference type="Proteomes" id="UP000266328">
    <property type="component" value="Unassembled WGS sequence"/>
</dbReference>
<evidence type="ECO:0000256" key="9">
    <source>
        <dbReference type="ARBA" id="ARBA00033070"/>
    </source>
</evidence>
<evidence type="ECO:0000256" key="5">
    <source>
        <dbReference type="ARBA" id="ARBA00022679"/>
    </source>
</evidence>
<reference evidence="12 13" key="1">
    <citation type="submission" date="2018-09" db="EMBL/GenBank/DDBJ databases">
        <title>Discovery and Ecogenomic Context for Candidatus Cryosericales, a Global Caldiserica Order Active in Thawing Permafrost.</title>
        <authorList>
            <person name="Martinez M.A."/>
            <person name="Woodcroft B.J."/>
            <person name="Ignacio Espinoza J.C."/>
            <person name="Zayed A."/>
            <person name="Singleton C.M."/>
            <person name="Boyd J."/>
            <person name="Li Y.-F."/>
            <person name="Purvine S."/>
            <person name="Maughan H."/>
            <person name="Hodgkins S.B."/>
            <person name="Anderson D."/>
            <person name="Sederholm M."/>
            <person name="Temperton B."/>
            <person name="Saleska S.R."/>
            <person name="Tyson G.W."/>
            <person name="Rich V.I."/>
        </authorList>
    </citation>
    <scope>NUCLEOTIDE SEQUENCE [LARGE SCALE GENOMIC DNA]</scope>
    <source>
        <strain evidence="12 13">SMC7</strain>
    </source>
</reference>
<evidence type="ECO:0000313" key="12">
    <source>
        <dbReference type="EMBL" id="RIE06169.1"/>
    </source>
</evidence>
<evidence type="ECO:0000259" key="11">
    <source>
        <dbReference type="SMART" id="SM00662"/>
    </source>
</evidence>
<keyword evidence="7" id="KW-0804">Transcription</keyword>
<accession>A0A398CY43</accession>
<evidence type="ECO:0000256" key="8">
    <source>
        <dbReference type="ARBA" id="ARBA00032524"/>
    </source>
</evidence>
<dbReference type="InterPro" id="IPR011263">
    <property type="entry name" value="DNA-dir_RNA_pol_RpoA/D/Rpb3"/>
</dbReference>
<dbReference type="Gene3D" id="2.170.120.12">
    <property type="entry name" value="DNA-directed RNA polymerase, insert domain"/>
    <property type="match status" value="1"/>
</dbReference>